<sequence length="246" mass="28350">MVVLFMKTKNFFKNFFYILKYIFILYLVNITVGILQYVTDIKNNDLGVFIALISTLFIYYILLKKEKKNLFRYVKINKIKITSRSILLILIFSISYFCIYTSLNNISLKTSQGTEILHANLNILAIFHLILLAPLIEEILFRGIIFLKLKESVNVYTAIIVQGLIFGFLHGAVSGYIAQSLLATLSGIVFCYIYYKTDNLTFPIILHIIYNLLVLIFQTLMTNTNIVILLSIGIIGLTLSYFLYKK</sequence>
<feature type="domain" description="CAAX prenyl protease 2/Lysostaphin resistance protein A-like" evidence="2">
    <location>
        <begin position="122"/>
        <end position="213"/>
    </location>
</feature>
<feature type="transmembrane region" description="Helical" evidence="1">
    <location>
        <begin position="202"/>
        <end position="220"/>
    </location>
</feature>
<evidence type="ECO:0000313" key="4">
    <source>
        <dbReference type="Proteomes" id="UP000280586"/>
    </source>
</evidence>
<dbReference type="PANTHER" id="PTHR36435:SF1">
    <property type="entry name" value="CAAX AMINO TERMINAL PROTEASE FAMILY PROTEIN"/>
    <property type="match status" value="1"/>
</dbReference>
<dbReference type="PANTHER" id="PTHR36435">
    <property type="entry name" value="SLR1288 PROTEIN"/>
    <property type="match status" value="1"/>
</dbReference>
<reference evidence="3 4" key="1">
    <citation type="submission" date="2017-09" db="EMBL/GenBank/DDBJ databases">
        <authorList>
            <person name="Thomas P."/>
            <person name="Seyboldt C."/>
        </authorList>
    </citation>
    <scope>NUCLEOTIDE SEQUENCE [LARGE SCALE GENOMIC DNA]</scope>
    <source>
        <strain evidence="3 4">DSM 7534</strain>
    </source>
</reference>
<dbReference type="Pfam" id="PF02517">
    <property type="entry name" value="Rce1-like"/>
    <property type="match status" value="1"/>
</dbReference>
<keyword evidence="1" id="KW-0472">Membrane</keyword>
<organism evidence="3 4">
    <name type="scientific">Clostridium septicum</name>
    <dbReference type="NCBI Taxonomy" id="1504"/>
    <lineage>
        <taxon>Bacteria</taxon>
        <taxon>Bacillati</taxon>
        <taxon>Bacillota</taxon>
        <taxon>Clostridia</taxon>
        <taxon>Eubacteriales</taxon>
        <taxon>Clostridiaceae</taxon>
        <taxon>Clostridium</taxon>
    </lineage>
</organism>
<feature type="transmembrane region" description="Helical" evidence="1">
    <location>
        <begin position="45"/>
        <end position="63"/>
    </location>
</feature>
<name>A0A9N7PLJ8_CLOSE</name>
<feature type="transmembrane region" description="Helical" evidence="1">
    <location>
        <begin position="84"/>
        <end position="103"/>
    </location>
</feature>
<keyword evidence="1" id="KW-1133">Transmembrane helix</keyword>
<dbReference type="GO" id="GO:0080120">
    <property type="term" value="P:CAAX-box protein maturation"/>
    <property type="evidence" value="ECO:0007669"/>
    <property type="project" value="UniProtKB-ARBA"/>
</dbReference>
<dbReference type="AlphaFoldDB" id="A0A9N7PLJ8"/>
<feature type="transmembrane region" description="Helical" evidence="1">
    <location>
        <begin position="226"/>
        <end position="244"/>
    </location>
</feature>
<feature type="transmembrane region" description="Helical" evidence="1">
    <location>
        <begin position="123"/>
        <end position="141"/>
    </location>
</feature>
<dbReference type="EMBL" id="CP023671">
    <property type="protein sequence ID" value="AYE33932.1"/>
    <property type="molecule type" value="Genomic_DNA"/>
</dbReference>
<dbReference type="InterPro" id="IPR052710">
    <property type="entry name" value="CAAX_protease"/>
</dbReference>
<keyword evidence="1" id="KW-0812">Transmembrane</keyword>
<proteinExistence type="predicted"/>
<protein>
    <recommendedName>
        <fullName evidence="2">CAAX prenyl protease 2/Lysostaphin resistance protein A-like domain-containing protein</fullName>
    </recommendedName>
</protein>
<dbReference type="GO" id="GO:0004175">
    <property type="term" value="F:endopeptidase activity"/>
    <property type="evidence" value="ECO:0007669"/>
    <property type="project" value="UniProtKB-ARBA"/>
</dbReference>
<gene>
    <name evidence="3" type="ORF">CP523_05295</name>
</gene>
<feature type="transmembrane region" description="Helical" evidence="1">
    <location>
        <begin position="176"/>
        <end position="195"/>
    </location>
</feature>
<dbReference type="KEGG" id="csep:CP523_05295"/>
<dbReference type="Proteomes" id="UP000280586">
    <property type="component" value="Chromosome"/>
</dbReference>
<evidence type="ECO:0000256" key="1">
    <source>
        <dbReference type="SAM" id="Phobius"/>
    </source>
</evidence>
<accession>A0A9N7PLJ8</accession>
<evidence type="ECO:0000259" key="2">
    <source>
        <dbReference type="Pfam" id="PF02517"/>
    </source>
</evidence>
<dbReference type="InterPro" id="IPR003675">
    <property type="entry name" value="Rce1/LyrA-like_dom"/>
</dbReference>
<feature type="transmembrane region" description="Helical" evidence="1">
    <location>
        <begin position="21"/>
        <end position="39"/>
    </location>
</feature>
<evidence type="ECO:0000313" key="3">
    <source>
        <dbReference type="EMBL" id="AYE33932.1"/>
    </source>
</evidence>
<feature type="transmembrane region" description="Helical" evidence="1">
    <location>
        <begin position="153"/>
        <end position="170"/>
    </location>
</feature>